<evidence type="ECO:0000256" key="1">
    <source>
        <dbReference type="ARBA" id="ARBA00001286"/>
    </source>
</evidence>
<dbReference type="PANTHER" id="PTHR10815:SF13">
    <property type="entry name" value="METHYLATED-DNA--PROTEIN-CYSTEINE METHYLTRANSFERASE"/>
    <property type="match status" value="1"/>
</dbReference>
<dbReference type="GO" id="GO:0032259">
    <property type="term" value="P:methylation"/>
    <property type="evidence" value="ECO:0007669"/>
    <property type="project" value="UniProtKB-KW"/>
</dbReference>
<name>A0A0S8GDP2_UNCW3</name>
<gene>
    <name evidence="10" type="ORF">AMJ87_08065</name>
</gene>
<evidence type="ECO:0000256" key="4">
    <source>
        <dbReference type="ARBA" id="ARBA00022603"/>
    </source>
</evidence>
<evidence type="ECO:0000256" key="6">
    <source>
        <dbReference type="ARBA" id="ARBA00022763"/>
    </source>
</evidence>
<dbReference type="GO" id="GO:0006281">
    <property type="term" value="P:DNA repair"/>
    <property type="evidence" value="ECO:0007669"/>
    <property type="project" value="UniProtKB-KW"/>
</dbReference>
<evidence type="ECO:0000256" key="8">
    <source>
        <dbReference type="ARBA" id="ARBA00049348"/>
    </source>
</evidence>
<dbReference type="PANTHER" id="PTHR10815">
    <property type="entry name" value="METHYLATED-DNA--PROTEIN-CYSTEINE METHYLTRANSFERASE"/>
    <property type="match status" value="1"/>
</dbReference>
<evidence type="ECO:0000259" key="9">
    <source>
        <dbReference type="Pfam" id="PF01035"/>
    </source>
</evidence>
<keyword evidence="7" id="KW-0234">DNA repair</keyword>
<protein>
    <recommendedName>
        <fullName evidence="3">methylated-DNA--[protein]-cysteine S-methyltransferase</fullName>
        <ecNumber evidence="3">2.1.1.63</ecNumber>
    </recommendedName>
</protein>
<dbReference type="EC" id="2.1.1.63" evidence="3"/>
<proteinExistence type="inferred from homology"/>
<dbReference type="Gene3D" id="1.10.10.10">
    <property type="entry name" value="Winged helix-like DNA-binding domain superfamily/Winged helix DNA-binding domain"/>
    <property type="match status" value="1"/>
</dbReference>
<dbReference type="GO" id="GO:0003908">
    <property type="term" value="F:methylated-DNA-[protein]-cysteine S-methyltransferase activity"/>
    <property type="evidence" value="ECO:0007669"/>
    <property type="project" value="UniProtKB-EC"/>
</dbReference>
<comment type="similarity">
    <text evidence="2">Belongs to the MGMT family.</text>
</comment>
<evidence type="ECO:0000256" key="5">
    <source>
        <dbReference type="ARBA" id="ARBA00022679"/>
    </source>
</evidence>
<dbReference type="NCBIfam" id="TIGR00589">
    <property type="entry name" value="ogt"/>
    <property type="match status" value="1"/>
</dbReference>
<comment type="caution">
    <text evidence="10">The sequence shown here is derived from an EMBL/GenBank/DDBJ whole genome shotgun (WGS) entry which is preliminary data.</text>
</comment>
<dbReference type="InterPro" id="IPR036217">
    <property type="entry name" value="MethylDNA_cys_MeTrfase_DNAb"/>
</dbReference>
<keyword evidence="5" id="KW-0808">Transferase</keyword>
<reference evidence="10 11" key="1">
    <citation type="journal article" date="2015" name="Microbiome">
        <title>Genomic resolution of linkages in carbon, nitrogen, and sulfur cycling among widespread estuary sediment bacteria.</title>
        <authorList>
            <person name="Baker B.J."/>
            <person name="Lazar C.S."/>
            <person name="Teske A.P."/>
            <person name="Dick G.J."/>
        </authorList>
    </citation>
    <scope>NUCLEOTIDE SEQUENCE [LARGE SCALE GENOMIC DNA]</scope>
    <source>
        <strain evidence="10">SM23_60</strain>
    </source>
</reference>
<comment type="catalytic activity">
    <reaction evidence="1">
        <text>a 4-O-methyl-thymidine in DNA + L-cysteinyl-[protein] = a thymidine in DNA + S-methyl-L-cysteinyl-[protein]</text>
        <dbReference type="Rhea" id="RHEA:53428"/>
        <dbReference type="Rhea" id="RHEA-COMP:10131"/>
        <dbReference type="Rhea" id="RHEA-COMP:10132"/>
        <dbReference type="Rhea" id="RHEA-COMP:13555"/>
        <dbReference type="Rhea" id="RHEA-COMP:13556"/>
        <dbReference type="ChEBI" id="CHEBI:29950"/>
        <dbReference type="ChEBI" id="CHEBI:82612"/>
        <dbReference type="ChEBI" id="CHEBI:137386"/>
        <dbReference type="ChEBI" id="CHEBI:137387"/>
        <dbReference type="EC" id="2.1.1.63"/>
    </reaction>
</comment>
<comment type="catalytic activity">
    <reaction evidence="8">
        <text>a 6-O-methyl-2'-deoxyguanosine in DNA + L-cysteinyl-[protein] = S-methyl-L-cysteinyl-[protein] + a 2'-deoxyguanosine in DNA</text>
        <dbReference type="Rhea" id="RHEA:24000"/>
        <dbReference type="Rhea" id="RHEA-COMP:10131"/>
        <dbReference type="Rhea" id="RHEA-COMP:10132"/>
        <dbReference type="Rhea" id="RHEA-COMP:11367"/>
        <dbReference type="Rhea" id="RHEA-COMP:11368"/>
        <dbReference type="ChEBI" id="CHEBI:29950"/>
        <dbReference type="ChEBI" id="CHEBI:82612"/>
        <dbReference type="ChEBI" id="CHEBI:85445"/>
        <dbReference type="ChEBI" id="CHEBI:85448"/>
        <dbReference type="EC" id="2.1.1.63"/>
    </reaction>
</comment>
<keyword evidence="4" id="KW-0489">Methyltransferase</keyword>
<dbReference type="Pfam" id="PF01035">
    <property type="entry name" value="DNA_binding_1"/>
    <property type="match status" value="1"/>
</dbReference>
<evidence type="ECO:0000313" key="11">
    <source>
        <dbReference type="Proteomes" id="UP000051096"/>
    </source>
</evidence>
<evidence type="ECO:0000313" key="10">
    <source>
        <dbReference type="EMBL" id="KPK70974.1"/>
    </source>
</evidence>
<dbReference type="FunFam" id="1.10.10.10:FF:000214">
    <property type="entry name" value="Methylated-DNA--protein-cysteine methyltransferase"/>
    <property type="match status" value="1"/>
</dbReference>
<evidence type="ECO:0000256" key="3">
    <source>
        <dbReference type="ARBA" id="ARBA00011918"/>
    </source>
</evidence>
<dbReference type="EMBL" id="LJUO01000076">
    <property type="protein sequence ID" value="KPK70974.1"/>
    <property type="molecule type" value="Genomic_DNA"/>
</dbReference>
<feature type="domain" description="Methylated-DNA-[protein]-cysteine S-methyltransferase DNA binding" evidence="9">
    <location>
        <begin position="46"/>
        <end position="126"/>
    </location>
</feature>
<evidence type="ECO:0000256" key="2">
    <source>
        <dbReference type="ARBA" id="ARBA00008711"/>
    </source>
</evidence>
<dbReference type="InterPro" id="IPR036388">
    <property type="entry name" value="WH-like_DNA-bd_sf"/>
</dbReference>
<dbReference type="SUPFAM" id="SSF46767">
    <property type="entry name" value="Methylated DNA-protein cysteine methyltransferase, C-terminal domain"/>
    <property type="match status" value="1"/>
</dbReference>
<organism evidence="10 11">
    <name type="scientific">candidate division WOR_3 bacterium SM23_60</name>
    <dbReference type="NCBI Taxonomy" id="1703780"/>
    <lineage>
        <taxon>Bacteria</taxon>
        <taxon>Bacteria division WOR-3</taxon>
    </lineage>
</organism>
<keyword evidence="6" id="KW-0227">DNA damage</keyword>
<dbReference type="CDD" id="cd06445">
    <property type="entry name" value="ATase"/>
    <property type="match status" value="1"/>
</dbReference>
<dbReference type="Proteomes" id="UP000051096">
    <property type="component" value="Unassembled WGS sequence"/>
</dbReference>
<dbReference type="InterPro" id="IPR014048">
    <property type="entry name" value="MethylDNA_cys_MeTrfase_DNA-bd"/>
</dbReference>
<evidence type="ECO:0000256" key="7">
    <source>
        <dbReference type="ARBA" id="ARBA00023204"/>
    </source>
</evidence>
<dbReference type="PATRIC" id="fig|1703780.3.peg.477"/>
<accession>A0A0S8GDP2</accession>
<dbReference type="AlphaFoldDB" id="A0A0S8GDP2"/>
<sequence>MQKRYAHVQCLGAPNIDALCSKLSDYLAGARVRFSVDDVDTSRLGPFQKKVLLCERRIPYGWVSTYGRLAKKIGHPGAARAVGTALARNPFPLVIPCHRTVRADGALGGYQGGVQMKRALLEREGIQFQRPDTIAMNRVW</sequence>